<evidence type="ECO:0000313" key="2">
    <source>
        <dbReference type="EMBL" id="RDY03010.1"/>
    </source>
</evidence>
<dbReference type="EMBL" id="QJKJ01002409">
    <property type="protein sequence ID" value="RDY03010.1"/>
    <property type="molecule type" value="Genomic_DNA"/>
</dbReference>
<evidence type="ECO:0000256" key="1">
    <source>
        <dbReference type="SAM" id="MobiDB-lite"/>
    </source>
</evidence>
<keyword evidence="3" id="KW-1185">Reference proteome</keyword>
<accession>A0A371HJS3</accession>
<comment type="caution">
    <text evidence="2">The sequence shown here is derived from an EMBL/GenBank/DDBJ whole genome shotgun (WGS) entry which is preliminary data.</text>
</comment>
<name>A0A371HJS3_MUCPR</name>
<gene>
    <name evidence="2" type="ORF">CR513_13460</name>
</gene>
<reference evidence="2" key="1">
    <citation type="submission" date="2018-05" db="EMBL/GenBank/DDBJ databases">
        <title>Draft genome of Mucuna pruriens seed.</title>
        <authorList>
            <person name="Nnadi N.E."/>
            <person name="Vos R."/>
            <person name="Hasami M.H."/>
            <person name="Devisetty U.K."/>
            <person name="Aguiy J.C."/>
        </authorList>
    </citation>
    <scope>NUCLEOTIDE SEQUENCE [LARGE SCALE GENOMIC DNA]</scope>
    <source>
        <strain evidence="2">JCA_2017</strain>
    </source>
</reference>
<evidence type="ECO:0000313" key="3">
    <source>
        <dbReference type="Proteomes" id="UP000257109"/>
    </source>
</evidence>
<organism evidence="2 3">
    <name type="scientific">Mucuna pruriens</name>
    <name type="common">Velvet bean</name>
    <name type="synonym">Dolichos pruriens</name>
    <dbReference type="NCBI Taxonomy" id="157652"/>
    <lineage>
        <taxon>Eukaryota</taxon>
        <taxon>Viridiplantae</taxon>
        <taxon>Streptophyta</taxon>
        <taxon>Embryophyta</taxon>
        <taxon>Tracheophyta</taxon>
        <taxon>Spermatophyta</taxon>
        <taxon>Magnoliopsida</taxon>
        <taxon>eudicotyledons</taxon>
        <taxon>Gunneridae</taxon>
        <taxon>Pentapetalae</taxon>
        <taxon>rosids</taxon>
        <taxon>fabids</taxon>
        <taxon>Fabales</taxon>
        <taxon>Fabaceae</taxon>
        <taxon>Papilionoideae</taxon>
        <taxon>50 kb inversion clade</taxon>
        <taxon>NPAAA clade</taxon>
        <taxon>indigoferoid/millettioid clade</taxon>
        <taxon>Phaseoleae</taxon>
        <taxon>Mucuna</taxon>
    </lineage>
</organism>
<proteinExistence type="predicted"/>
<dbReference type="Proteomes" id="UP000257109">
    <property type="component" value="Unassembled WGS sequence"/>
</dbReference>
<protein>
    <submittedName>
        <fullName evidence="2">Uncharacterized protein</fullName>
    </submittedName>
</protein>
<feature type="region of interest" description="Disordered" evidence="1">
    <location>
        <begin position="50"/>
        <end position="70"/>
    </location>
</feature>
<sequence>MEKRHEEEIRRDFQTQDNPMAISVIIANYRVERGRHIKPNEHSQVHLLELDPRFGREDARPQPNEDLKEI</sequence>
<dbReference type="AlphaFoldDB" id="A0A371HJS3"/>
<feature type="non-terminal residue" evidence="2">
    <location>
        <position position="1"/>
    </location>
</feature>